<dbReference type="InterPro" id="IPR016130">
    <property type="entry name" value="Tyr_Pase_AS"/>
</dbReference>
<evidence type="ECO:0000256" key="1">
    <source>
        <dbReference type="ARBA" id="ARBA00008601"/>
    </source>
</evidence>
<dbReference type="GO" id="GO:0005737">
    <property type="term" value="C:cytoplasm"/>
    <property type="evidence" value="ECO:0007669"/>
    <property type="project" value="TreeGrafter"/>
</dbReference>
<dbReference type="SMART" id="SM00195">
    <property type="entry name" value="DSPc"/>
    <property type="match status" value="1"/>
</dbReference>
<dbReference type="STRING" id="1890364.A0A2P6MX12"/>
<comment type="catalytic activity">
    <reaction evidence="5">
        <text>O-phospho-L-threonyl-[protein] + H2O = L-threonyl-[protein] + phosphate</text>
        <dbReference type="Rhea" id="RHEA:47004"/>
        <dbReference type="Rhea" id="RHEA-COMP:11060"/>
        <dbReference type="Rhea" id="RHEA-COMP:11605"/>
        <dbReference type="ChEBI" id="CHEBI:15377"/>
        <dbReference type="ChEBI" id="CHEBI:30013"/>
        <dbReference type="ChEBI" id="CHEBI:43474"/>
        <dbReference type="ChEBI" id="CHEBI:61977"/>
        <dbReference type="EC" id="3.1.3.16"/>
    </reaction>
</comment>
<dbReference type="FunFam" id="3.90.190.10:FF:000004">
    <property type="entry name" value="Protein phosphatase Slingshot homolog 2"/>
    <property type="match status" value="1"/>
</dbReference>
<dbReference type="InterPro" id="IPR029021">
    <property type="entry name" value="Prot-tyrosine_phosphatase-like"/>
</dbReference>
<evidence type="ECO:0000256" key="5">
    <source>
        <dbReference type="ARBA" id="ARBA00048336"/>
    </source>
</evidence>
<dbReference type="CDD" id="cd14498">
    <property type="entry name" value="DSP"/>
    <property type="match status" value="1"/>
</dbReference>
<evidence type="ECO:0000256" key="3">
    <source>
        <dbReference type="ARBA" id="ARBA00022912"/>
    </source>
</evidence>
<dbReference type="PROSITE" id="PS50222">
    <property type="entry name" value="EF_HAND_2"/>
    <property type="match status" value="1"/>
</dbReference>
<dbReference type="InParanoid" id="A0A2P6MX12"/>
<feature type="region of interest" description="Disordered" evidence="6">
    <location>
        <begin position="22"/>
        <end position="50"/>
    </location>
</feature>
<dbReference type="SUPFAM" id="SSF47473">
    <property type="entry name" value="EF-hand"/>
    <property type="match status" value="1"/>
</dbReference>
<sequence length="518" mass="58573">MRLNLHFFEELLYSEEDRATKRAPSVPLTQRGTTKLPNIGLTGPSEPPATRTPSLLRTFDMLYSEKGYENLKSWFLAHSGVDNSLSEDQFLLFLRKLTDFHDHRILELFDLFDVDDLGSIAFSEFFLIVALLAGLESGKSLNVLHRHAKQLFKVASNCKTSKGTPAVEFVRMCLLLRMIGVSEEAALANCRSYNINTSSVLDFDEFVMFSFILFSALDDQTETSQEKTAGQDDLSDEIKVLHSKNSCFDGSQVIVTFKGGESNTRVIQDTDDVESQLCSLHVLEEDARAAPCPRCGQKRLKDEGSTAPLTPKMEQEHTSPPLALLQLFSQASGPDPSVILDFLYLGSMFGVQNRQKLLHLEWDFLYAKGRIPTRGCHIINILNVADEIENCFPTDFYYKKYCFEDDEEQDLMSHFEETNRWIEQARTEGELVIVHCAAGVSRSATIIIAYLMKHKSMTLRQAFDFVREKRPVVNPNSGFLKQLCKYEEKLYGKNSVLCITELDPSLKSLSKNQGAVEM</sequence>
<feature type="domain" description="Tyrosine-protein phosphatase" evidence="7">
    <location>
        <begin position="335"/>
        <end position="492"/>
    </location>
</feature>
<dbReference type="Pfam" id="PF00782">
    <property type="entry name" value="DSPc"/>
    <property type="match status" value="1"/>
</dbReference>
<comment type="catalytic activity">
    <reaction evidence="4">
        <text>O-phospho-L-seryl-[protein] + H2O = L-seryl-[protein] + phosphate</text>
        <dbReference type="Rhea" id="RHEA:20629"/>
        <dbReference type="Rhea" id="RHEA-COMP:9863"/>
        <dbReference type="Rhea" id="RHEA-COMP:11604"/>
        <dbReference type="ChEBI" id="CHEBI:15377"/>
        <dbReference type="ChEBI" id="CHEBI:29999"/>
        <dbReference type="ChEBI" id="CHEBI:43474"/>
        <dbReference type="ChEBI" id="CHEBI:83421"/>
        <dbReference type="EC" id="3.1.3.16"/>
    </reaction>
</comment>
<feature type="domain" description="Tyrosine specific protein phosphatases" evidence="8">
    <location>
        <begin position="413"/>
        <end position="471"/>
    </location>
</feature>
<dbReference type="GO" id="GO:0004722">
    <property type="term" value="F:protein serine/threonine phosphatase activity"/>
    <property type="evidence" value="ECO:0007669"/>
    <property type="project" value="UniProtKB-EC"/>
</dbReference>
<evidence type="ECO:0000256" key="4">
    <source>
        <dbReference type="ARBA" id="ARBA00047761"/>
    </source>
</evidence>
<dbReference type="InterPro" id="IPR000340">
    <property type="entry name" value="Dual-sp_phosphatase_cat-dom"/>
</dbReference>
<evidence type="ECO:0000313" key="11">
    <source>
        <dbReference type="Proteomes" id="UP000241769"/>
    </source>
</evidence>
<evidence type="ECO:0000259" key="7">
    <source>
        <dbReference type="PROSITE" id="PS50054"/>
    </source>
</evidence>
<dbReference type="InterPro" id="IPR020422">
    <property type="entry name" value="TYR_PHOSPHATASE_DUAL_dom"/>
</dbReference>
<dbReference type="InterPro" id="IPR000387">
    <property type="entry name" value="Tyr_Pase_dom"/>
</dbReference>
<dbReference type="SUPFAM" id="SSF52799">
    <property type="entry name" value="(Phosphotyrosine protein) phosphatases II"/>
    <property type="match status" value="1"/>
</dbReference>
<comment type="caution">
    <text evidence="10">The sequence shown here is derived from an EMBL/GenBank/DDBJ whole genome shotgun (WGS) entry which is preliminary data.</text>
</comment>
<proteinExistence type="inferred from homology"/>
<evidence type="ECO:0000256" key="6">
    <source>
        <dbReference type="SAM" id="MobiDB-lite"/>
    </source>
</evidence>
<dbReference type="Gene3D" id="3.90.190.10">
    <property type="entry name" value="Protein tyrosine phosphatase superfamily"/>
    <property type="match status" value="1"/>
</dbReference>
<dbReference type="PROSITE" id="PS50056">
    <property type="entry name" value="TYR_PHOSPHATASE_2"/>
    <property type="match status" value="1"/>
</dbReference>
<name>A0A2P6MX12_9EUKA</name>
<dbReference type="AlphaFoldDB" id="A0A2P6MX12"/>
<dbReference type="PROSITE" id="PS50054">
    <property type="entry name" value="TYR_PHOSPHATASE_DUAL"/>
    <property type="match status" value="1"/>
</dbReference>
<evidence type="ECO:0000313" key="10">
    <source>
        <dbReference type="EMBL" id="PRP76262.1"/>
    </source>
</evidence>
<evidence type="ECO:0000259" key="8">
    <source>
        <dbReference type="PROSITE" id="PS50056"/>
    </source>
</evidence>
<dbReference type="PANTHER" id="PTHR10159:SF519">
    <property type="entry name" value="DUAL SPECIFICITY PROTEIN PHOSPHATASE MPK3"/>
    <property type="match status" value="1"/>
</dbReference>
<reference evidence="10 11" key="1">
    <citation type="journal article" date="2018" name="Genome Biol. Evol.">
        <title>Multiple Roots of Fruiting Body Formation in Amoebozoa.</title>
        <authorList>
            <person name="Hillmann F."/>
            <person name="Forbes G."/>
            <person name="Novohradska S."/>
            <person name="Ferling I."/>
            <person name="Riege K."/>
            <person name="Groth M."/>
            <person name="Westermann M."/>
            <person name="Marz M."/>
            <person name="Spaller T."/>
            <person name="Winckler T."/>
            <person name="Schaap P."/>
            <person name="Glockner G."/>
        </authorList>
    </citation>
    <scope>NUCLEOTIDE SEQUENCE [LARGE SCALE GENOMIC DNA]</scope>
    <source>
        <strain evidence="10 11">Jena</strain>
    </source>
</reference>
<dbReference type="PROSITE" id="PS00383">
    <property type="entry name" value="TYR_PHOSPHATASE_1"/>
    <property type="match status" value="1"/>
</dbReference>
<dbReference type="EMBL" id="MDYQ01000337">
    <property type="protein sequence ID" value="PRP76262.1"/>
    <property type="molecule type" value="Genomic_DNA"/>
</dbReference>
<keyword evidence="11" id="KW-1185">Reference proteome</keyword>
<organism evidence="10 11">
    <name type="scientific">Planoprotostelium fungivorum</name>
    <dbReference type="NCBI Taxonomy" id="1890364"/>
    <lineage>
        <taxon>Eukaryota</taxon>
        <taxon>Amoebozoa</taxon>
        <taxon>Evosea</taxon>
        <taxon>Variosea</taxon>
        <taxon>Cavosteliida</taxon>
        <taxon>Cavosteliaceae</taxon>
        <taxon>Planoprotostelium</taxon>
    </lineage>
</organism>
<dbReference type="OrthoDB" id="186625at2759"/>
<dbReference type="Gene3D" id="1.10.238.10">
    <property type="entry name" value="EF-hand"/>
    <property type="match status" value="1"/>
</dbReference>
<dbReference type="InterPro" id="IPR002048">
    <property type="entry name" value="EF_hand_dom"/>
</dbReference>
<dbReference type="PANTHER" id="PTHR10159">
    <property type="entry name" value="DUAL SPECIFICITY PROTEIN PHOSPHATASE"/>
    <property type="match status" value="1"/>
</dbReference>
<dbReference type="GO" id="GO:0043409">
    <property type="term" value="P:negative regulation of MAPK cascade"/>
    <property type="evidence" value="ECO:0007669"/>
    <property type="project" value="TreeGrafter"/>
</dbReference>
<evidence type="ECO:0000259" key="9">
    <source>
        <dbReference type="PROSITE" id="PS50222"/>
    </source>
</evidence>
<feature type="compositionally biased region" description="Polar residues" evidence="6">
    <location>
        <begin position="27"/>
        <end position="36"/>
    </location>
</feature>
<keyword evidence="2" id="KW-0378">Hydrolase</keyword>
<feature type="domain" description="EF-hand" evidence="9">
    <location>
        <begin position="100"/>
        <end position="135"/>
    </location>
</feature>
<keyword evidence="3" id="KW-0904">Protein phosphatase</keyword>
<accession>A0A2P6MX12</accession>
<protein>
    <submittedName>
        <fullName evidence="10">Uncharacterized protein</fullName>
    </submittedName>
</protein>
<gene>
    <name evidence="10" type="ORF">PROFUN_07784</name>
</gene>
<dbReference type="InterPro" id="IPR011992">
    <property type="entry name" value="EF-hand-dom_pair"/>
</dbReference>
<dbReference type="Proteomes" id="UP000241769">
    <property type="component" value="Unassembled WGS sequence"/>
</dbReference>
<dbReference type="GO" id="GO:0005509">
    <property type="term" value="F:calcium ion binding"/>
    <property type="evidence" value="ECO:0007669"/>
    <property type="project" value="InterPro"/>
</dbReference>
<comment type="similarity">
    <text evidence="1">Belongs to the protein-tyrosine phosphatase family. Non-receptor class dual specificity subfamily.</text>
</comment>
<evidence type="ECO:0000256" key="2">
    <source>
        <dbReference type="ARBA" id="ARBA00022801"/>
    </source>
</evidence>